<accession>A0AAV6VL59</accession>
<dbReference type="InterPro" id="IPR038324">
    <property type="entry name" value="Rpb4/RPC9_sf"/>
</dbReference>
<dbReference type="GO" id="GO:0006384">
    <property type="term" value="P:transcription initiation at RNA polymerase III promoter"/>
    <property type="evidence" value="ECO:0007669"/>
    <property type="project" value="InterPro"/>
</dbReference>
<organism evidence="16 17">
    <name type="scientific">Oedothorax gibbosus</name>
    <dbReference type="NCBI Taxonomy" id="931172"/>
    <lineage>
        <taxon>Eukaryota</taxon>
        <taxon>Metazoa</taxon>
        <taxon>Ecdysozoa</taxon>
        <taxon>Arthropoda</taxon>
        <taxon>Chelicerata</taxon>
        <taxon>Arachnida</taxon>
        <taxon>Araneae</taxon>
        <taxon>Araneomorphae</taxon>
        <taxon>Entelegynae</taxon>
        <taxon>Araneoidea</taxon>
        <taxon>Linyphiidae</taxon>
        <taxon>Erigoninae</taxon>
        <taxon>Oedothorax</taxon>
    </lineage>
</organism>
<evidence type="ECO:0000256" key="12">
    <source>
        <dbReference type="ARBA" id="ARBA00045808"/>
    </source>
</evidence>
<dbReference type="SMART" id="SM00657">
    <property type="entry name" value="RPOL4c"/>
    <property type="match status" value="1"/>
</dbReference>
<protein>
    <recommendedName>
        <fullName evidence="4">DNA-directed RNA polymerase III subunit RPC9</fullName>
    </recommendedName>
    <alternativeName>
        <fullName evidence="13">DNA-directed RNA polymerase III subunit rpc9</fullName>
    </alternativeName>
</protein>
<comment type="subcellular location">
    <subcellularLocation>
        <location evidence="2">Cell membrane</location>
        <topology evidence="2">Peripheral membrane protein</topology>
        <orientation evidence="2">Cytoplasmic side</orientation>
    </subcellularLocation>
    <subcellularLocation>
        <location evidence="1">Nucleus</location>
    </subcellularLocation>
</comment>
<keyword evidence="7" id="KW-0472">Membrane</keyword>
<dbReference type="PANTHER" id="PTHR15561:SF0">
    <property type="entry name" value="DNA-DIRECTED RNA POLYMERASE III SUBUNIT RPC9"/>
    <property type="match status" value="1"/>
</dbReference>
<name>A0AAV6VL59_9ARAC</name>
<evidence type="ECO:0000313" key="17">
    <source>
        <dbReference type="Proteomes" id="UP000827092"/>
    </source>
</evidence>
<evidence type="ECO:0000256" key="7">
    <source>
        <dbReference type="ARBA" id="ARBA00023136"/>
    </source>
</evidence>
<comment type="caution">
    <text evidence="16">The sequence shown here is derived from an EMBL/GenBank/DDBJ whole genome shotgun (WGS) entry which is preliminary data.</text>
</comment>
<evidence type="ECO:0000259" key="15">
    <source>
        <dbReference type="SMART" id="SM00657"/>
    </source>
</evidence>
<evidence type="ECO:0000256" key="9">
    <source>
        <dbReference type="ARBA" id="ARBA00023242"/>
    </source>
</evidence>
<keyword evidence="5" id="KW-1003">Cell membrane</keyword>
<evidence type="ECO:0000256" key="4">
    <source>
        <dbReference type="ARBA" id="ARBA00016672"/>
    </source>
</evidence>
<dbReference type="Proteomes" id="UP000827092">
    <property type="component" value="Unassembled WGS sequence"/>
</dbReference>
<keyword evidence="6" id="KW-0240">DNA-directed RNA polymerase</keyword>
<evidence type="ECO:0000256" key="14">
    <source>
        <dbReference type="SAM" id="MobiDB-lite"/>
    </source>
</evidence>
<comment type="similarity">
    <text evidence="3">Belongs to the eukaryotic RPC9 RNA polymerase subunit family.</text>
</comment>
<dbReference type="GO" id="GO:0000166">
    <property type="term" value="F:nucleotide binding"/>
    <property type="evidence" value="ECO:0007669"/>
    <property type="project" value="InterPro"/>
</dbReference>
<evidence type="ECO:0000313" key="16">
    <source>
        <dbReference type="EMBL" id="KAG8196763.1"/>
    </source>
</evidence>
<keyword evidence="9" id="KW-0539">Nucleus</keyword>
<dbReference type="InterPro" id="IPR010997">
    <property type="entry name" value="HRDC-like_sf"/>
</dbReference>
<evidence type="ECO:0000256" key="13">
    <source>
        <dbReference type="ARBA" id="ARBA00073026"/>
    </source>
</evidence>
<sequence length="154" mass="17416">MEVIKESAALLSNTEVLSLLEELKTELKGSKYTQHLKVKEDPSEKEKGLQRLNTIVYETFKYLEEMPCATQTPKSVETFLNAIAPYGLTKGEKLQLLNMRPTSLVEIQLLIEESEERFDEDKLNEILIIVSTTLPPAPETDSKPPSEADYEENG</sequence>
<evidence type="ECO:0000256" key="10">
    <source>
        <dbReference type="ARBA" id="ARBA00043924"/>
    </source>
</evidence>
<gene>
    <name evidence="16" type="ORF">JTE90_014496</name>
</gene>
<comment type="function">
    <text evidence="10">Accessory protein for the calcitonin gene-related peptide (CGRP) receptor. It modulates CGRP responsiveness in a variety of tissues.</text>
</comment>
<evidence type="ECO:0000256" key="8">
    <source>
        <dbReference type="ARBA" id="ARBA00023163"/>
    </source>
</evidence>
<dbReference type="EMBL" id="JAFNEN010000064">
    <property type="protein sequence ID" value="KAG8196763.1"/>
    <property type="molecule type" value="Genomic_DNA"/>
</dbReference>
<feature type="domain" description="RNA polymerase Rpb4/RPC9 core" evidence="15">
    <location>
        <begin position="1"/>
        <end position="137"/>
    </location>
</feature>
<evidence type="ECO:0000256" key="1">
    <source>
        <dbReference type="ARBA" id="ARBA00004123"/>
    </source>
</evidence>
<feature type="region of interest" description="Disordered" evidence="14">
    <location>
        <begin position="133"/>
        <end position="154"/>
    </location>
</feature>
<dbReference type="GO" id="GO:0005666">
    <property type="term" value="C:RNA polymerase III complex"/>
    <property type="evidence" value="ECO:0007669"/>
    <property type="project" value="InterPro"/>
</dbReference>
<proteinExistence type="inferred from homology"/>
<dbReference type="SUPFAM" id="SSF47819">
    <property type="entry name" value="HRDC-like"/>
    <property type="match status" value="1"/>
</dbReference>
<keyword evidence="17" id="KW-1185">Reference proteome</keyword>
<evidence type="ECO:0000256" key="3">
    <source>
        <dbReference type="ARBA" id="ARBA00006898"/>
    </source>
</evidence>
<dbReference type="AlphaFoldDB" id="A0AAV6VL59"/>
<evidence type="ECO:0000256" key="2">
    <source>
        <dbReference type="ARBA" id="ARBA00004413"/>
    </source>
</evidence>
<dbReference type="InterPro" id="IPR038846">
    <property type="entry name" value="RPC9"/>
</dbReference>
<dbReference type="GO" id="GO:0005886">
    <property type="term" value="C:plasma membrane"/>
    <property type="evidence" value="ECO:0007669"/>
    <property type="project" value="UniProtKB-SubCell"/>
</dbReference>
<keyword evidence="8" id="KW-0804">Transcription</keyword>
<dbReference type="PANTHER" id="PTHR15561">
    <property type="entry name" value="CALCITONIN GENE-RELATED PEPTIDE-RECEPTOR COMPONENT PROTEIN"/>
    <property type="match status" value="1"/>
</dbReference>
<comment type="subunit">
    <text evidence="11">Component of the RNA polymerase III complex consisting of 17 subunits: a ten-subunit horseshoe-shaped catalytic core composed of POLR3A/RPC1, POLR3B/RPC2, POLR1C/RPAC1, POLR1D/RPAC2, POLR3K/RPC10, POLR2E/RPABC1, POLR2F/RPABC2, POLR2H/RPABC3, POLR2K/RPABC4 and POLR2L/RPABC5; a mobile stalk composed of two subunits POLR3H/RPC8 and CRCP/RPC9, protruding from the core and functioning primarily in transcription initiation; and additional subunits homologous to general transcription factors of the RNA polymerase II machinery, POLR3C/RPC3-POLR3F/RPC6-POLR3G/RPC7 heterotrimer required for transcription initiation and POLR3D/RPC4-POLR3E/RPC5 heterodimer involved in both transcription initiation and termination.</text>
</comment>
<evidence type="ECO:0000256" key="6">
    <source>
        <dbReference type="ARBA" id="ARBA00022478"/>
    </source>
</evidence>
<evidence type="ECO:0000256" key="5">
    <source>
        <dbReference type="ARBA" id="ARBA00022475"/>
    </source>
</evidence>
<dbReference type="Gene3D" id="1.20.1250.40">
    <property type="match status" value="1"/>
</dbReference>
<comment type="function">
    <text evidence="12">DNA-dependent RNA polymerase catalyzes the transcription of DNA into RNA using the four ribonucleoside triphosphates as substrates. Specific peripheric component of RNA polymerase III (Pol III) which synthesizes small non-coding RNAs including 5S rRNA, snRNAs, tRNAs and miRNAs from at least 500 distinct genomic loci. With POLR3H/RPC8 forms a mobile stalk that protrudes from Pol III core and functions primarily in transcription initiation. Pol III plays a key role in sensing and limiting infection by intracellular bacteria and DNA viruses. Acts as nuclear and cytosolic DNA sensor involved in innate immune response. Can sense non-self dsDNA that serves as template for transcription into dsRNA. The non-self RNA polymerase III transcripts, such as Epstein-Barr virus-encoded RNAs (EBERs) induce type I interferon and NF-kappa-B through the RIG-I pathway.</text>
</comment>
<dbReference type="Pfam" id="PF03874">
    <property type="entry name" value="RNA_pol_Rpb4"/>
    <property type="match status" value="1"/>
</dbReference>
<evidence type="ECO:0000256" key="11">
    <source>
        <dbReference type="ARBA" id="ARBA00044007"/>
    </source>
</evidence>
<dbReference type="InterPro" id="IPR006590">
    <property type="entry name" value="RNA_pol_Rpb4/RPC9_core"/>
</dbReference>
<dbReference type="FunFam" id="1.20.1250.40:FF:000002">
    <property type="entry name" value="DNA-directed RNA polymerase III subunit RPC9"/>
    <property type="match status" value="1"/>
</dbReference>
<reference evidence="16 17" key="1">
    <citation type="journal article" date="2022" name="Nat. Ecol. Evol.">
        <title>A masculinizing supergene underlies an exaggerated male reproductive morph in a spider.</title>
        <authorList>
            <person name="Hendrickx F."/>
            <person name="De Corte Z."/>
            <person name="Sonet G."/>
            <person name="Van Belleghem S.M."/>
            <person name="Kostlbacher S."/>
            <person name="Vangestel C."/>
        </authorList>
    </citation>
    <scope>NUCLEOTIDE SEQUENCE [LARGE SCALE GENOMIC DNA]</scope>
    <source>
        <strain evidence="16">W744_W776</strain>
    </source>
</reference>
<dbReference type="InterPro" id="IPR005574">
    <property type="entry name" value="Rpb4/RPC9"/>
</dbReference>